<dbReference type="CDD" id="cd06850">
    <property type="entry name" value="biotinyl_domain"/>
    <property type="match status" value="1"/>
</dbReference>
<accession>A0ABV4R4S5</accession>
<dbReference type="PRINTS" id="PR01071">
    <property type="entry name" value="ACOABIOTINCC"/>
</dbReference>
<evidence type="ECO:0000259" key="8">
    <source>
        <dbReference type="Pfam" id="PF00364"/>
    </source>
</evidence>
<dbReference type="InterPro" id="IPR011053">
    <property type="entry name" value="Single_hybrid_motif"/>
</dbReference>
<dbReference type="RefSeq" id="WP_371943895.1">
    <property type="nucleotide sequence ID" value="NZ_JAXCEH010000019.1"/>
</dbReference>
<organism evidence="9 10">
    <name type="scientific">Actinomadura chokoriensis</name>
    <dbReference type="NCBI Taxonomy" id="454156"/>
    <lineage>
        <taxon>Bacteria</taxon>
        <taxon>Bacillati</taxon>
        <taxon>Actinomycetota</taxon>
        <taxon>Actinomycetes</taxon>
        <taxon>Streptosporangiales</taxon>
        <taxon>Thermomonosporaceae</taxon>
        <taxon>Actinomadura</taxon>
    </lineage>
</organism>
<name>A0ABV4R4S5_9ACTN</name>
<dbReference type="EMBL" id="JAXCEH010000019">
    <property type="protein sequence ID" value="MFA1557152.1"/>
    <property type="molecule type" value="Genomic_DNA"/>
</dbReference>
<evidence type="ECO:0000256" key="5">
    <source>
        <dbReference type="ARBA" id="ARBA00023160"/>
    </source>
</evidence>
<dbReference type="InterPro" id="IPR000089">
    <property type="entry name" value="Biotin_lipoyl"/>
</dbReference>
<protein>
    <recommendedName>
        <fullName evidence="7">Biotin carboxyl carrier protein of acetyl-CoA carboxylase</fullName>
    </recommendedName>
</protein>
<dbReference type="PROSITE" id="PS00188">
    <property type="entry name" value="BIOTIN"/>
    <property type="match status" value="1"/>
</dbReference>
<comment type="function">
    <text evidence="7">This protein is a component of the acetyl coenzyme A carboxylase complex; first, biotin carboxylase catalyzes the carboxylation of the carrier protein and then the transcarboxylase transfers the carboxyl group to form malonyl-CoA.</text>
</comment>
<dbReference type="Gene3D" id="2.40.50.100">
    <property type="match status" value="1"/>
</dbReference>
<keyword evidence="5 7" id="KW-0275">Fatty acid biosynthesis</keyword>
<evidence type="ECO:0000256" key="4">
    <source>
        <dbReference type="ARBA" id="ARBA00023098"/>
    </source>
</evidence>
<evidence type="ECO:0000256" key="7">
    <source>
        <dbReference type="RuleBase" id="RU364072"/>
    </source>
</evidence>
<comment type="caution">
    <text evidence="9">The sequence shown here is derived from an EMBL/GenBank/DDBJ whole genome shotgun (WGS) entry which is preliminary data.</text>
</comment>
<evidence type="ECO:0000256" key="1">
    <source>
        <dbReference type="ARBA" id="ARBA00005194"/>
    </source>
</evidence>
<evidence type="ECO:0000313" key="9">
    <source>
        <dbReference type="EMBL" id="MFA1557152.1"/>
    </source>
</evidence>
<keyword evidence="6 7" id="KW-0092">Biotin</keyword>
<evidence type="ECO:0000313" key="10">
    <source>
        <dbReference type="Proteomes" id="UP001569904"/>
    </source>
</evidence>
<proteinExistence type="predicted"/>
<dbReference type="SUPFAM" id="SSF51230">
    <property type="entry name" value="Single hybrid motif"/>
    <property type="match status" value="1"/>
</dbReference>
<feature type="domain" description="Lipoyl-binding" evidence="8">
    <location>
        <begin position="99"/>
        <end position="168"/>
    </location>
</feature>
<keyword evidence="2 7" id="KW-0444">Lipid biosynthesis</keyword>
<comment type="pathway">
    <text evidence="1 7">Lipid metabolism; fatty acid biosynthesis.</text>
</comment>
<dbReference type="InterPro" id="IPR001249">
    <property type="entry name" value="AcCoA_biotinCC"/>
</dbReference>
<dbReference type="Pfam" id="PF00364">
    <property type="entry name" value="Biotin_lipoyl"/>
    <property type="match status" value="1"/>
</dbReference>
<keyword evidence="4 7" id="KW-0443">Lipid metabolism</keyword>
<sequence>MTGGDTTPVSEDRPVFAGESGVPVADVLEAVRRAVADLLTVSARPPDSLRVRVGDIAVEIEWPATTTATATSTATATVPAPTPGGDIEAGDDGRSYLCAPGVGVFYRASEPGAAAFVAEGDVVVPGQQVAILEVMKLMVPIEADQHGRITEVLRENGTAVEYGERLFALAPA</sequence>
<reference evidence="9 10" key="1">
    <citation type="submission" date="2023-11" db="EMBL/GenBank/DDBJ databases">
        <title>Actinomadura monticuli sp. nov., isolated from volcanic ash.</title>
        <authorList>
            <person name="Lee S.D."/>
            <person name="Yang H."/>
            <person name="Kim I.S."/>
        </authorList>
    </citation>
    <scope>NUCLEOTIDE SEQUENCE [LARGE SCALE GENOMIC DNA]</scope>
    <source>
        <strain evidence="9 10">DSM 45346</strain>
    </source>
</reference>
<keyword evidence="10" id="KW-1185">Reference proteome</keyword>
<dbReference type="Proteomes" id="UP001569904">
    <property type="component" value="Unassembled WGS sequence"/>
</dbReference>
<evidence type="ECO:0000256" key="3">
    <source>
        <dbReference type="ARBA" id="ARBA00022832"/>
    </source>
</evidence>
<evidence type="ECO:0000256" key="6">
    <source>
        <dbReference type="ARBA" id="ARBA00023267"/>
    </source>
</evidence>
<keyword evidence="3 7" id="KW-0276">Fatty acid metabolism</keyword>
<evidence type="ECO:0000256" key="2">
    <source>
        <dbReference type="ARBA" id="ARBA00022516"/>
    </source>
</evidence>
<gene>
    <name evidence="9" type="ORF">SM436_26035</name>
</gene>
<dbReference type="InterPro" id="IPR001882">
    <property type="entry name" value="Biotin_BS"/>
</dbReference>